<feature type="transmembrane region" description="Helical" evidence="1">
    <location>
        <begin position="21"/>
        <end position="44"/>
    </location>
</feature>
<dbReference type="Proteomes" id="UP000550401">
    <property type="component" value="Unassembled WGS sequence"/>
</dbReference>
<feature type="transmembrane region" description="Helical" evidence="1">
    <location>
        <begin position="127"/>
        <end position="145"/>
    </location>
</feature>
<name>A0A839F6P1_9GAMM</name>
<keyword evidence="1" id="KW-0812">Transmembrane</keyword>
<accession>A0A839F6P1</accession>
<dbReference type="EMBL" id="JACGXL010000006">
    <property type="protein sequence ID" value="MBA8889208.1"/>
    <property type="molecule type" value="Genomic_DNA"/>
</dbReference>
<keyword evidence="1" id="KW-1133">Transmembrane helix</keyword>
<evidence type="ECO:0000313" key="2">
    <source>
        <dbReference type="EMBL" id="MBA8889208.1"/>
    </source>
</evidence>
<evidence type="ECO:0000256" key="1">
    <source>
        <dbReference type="SAM" id="Phobius"/>
    </source>
</evidence>
<comment type="caution">
    <text evidence="2">The sequence shown here is derived from an EMBL/GenBank/DDBJ whole genome shotgun (WGS) entry which is preliminary data.</text>
</comment>
<keyword evidence="1" id="KW-0472">Membrane</keyword>
<evidence type="ECO:0000313" key="3">
    <source>
        <dbReference type="Proteomes" id="UP000550401"/>
    </source>
</evidence>
<protein>
    <recommendedName>
        <fullName evidence="4">DUF4405 domain-containing protein</fullName>
    </recommendedName>
</protein>
<gene>
    <name evidence="2" type="ORF">FHW12_003451</name>
</gene>
<sequence length="153" mass="17446">MRHRRHHPGRRVARLTPRREWLVHGICGLLYASGVAWIVLHYFLRQPGEFGEQPHPLEIWSLRLHGAAAFASLWLFGLLWPIHVLPAWRTRRRASGVVVAGVFIVLIASGWWLYYGSGDDARAPVALAHWAVGVALLLAYSWHVLRGRDTDDH</sequence>
<proteinExistence type="predicted"/>
<keyword evidence="3" id="KW-1185">Reference proteome</keyword>
<feature type="transmembrane region" description="Helical" evidence="1">
    <location>
        <begin position="64"/>
        <end position="82"/>
    </location>
</feature>
<dbReference type="RefSeq" id="WP_182532255.1">
    <property type="nucleotide sequence ID" value="NZ_JACGXL010000006.1"/>
</dbReference>
<feature type="transmembrane region" description="Helical" evidence="1">
    <location>
        <begin position="94"/>
        <end position="115"/>
    </location>
</feature>
<evidence type="ECO:0008006" key="4">
    <source>
        <dbReference type="Google" id="ProtNLM"/>
    </source>
</evidence>
<organism evidence="2 3">
    <name type="scientific">Dokdonella fugitiva</name>
    <dbReference type="NCBI Taxonomy" id="328517"/>
    <lineage>
        <taxon>Bacteria</taxon>
        <taxon>Pseudomonadati</taxon>
        <taxon>Pseudomonadota</taxon>
        <taxon>Gammaproteobacteria</taxon>
        <taxon>Lysobacterales</taxon>
        <taxon>Rhodanobacteraceae</taxon>
        <taxon>Dokdonella</taxon>
    </lineage>
</organism>
<dbReference type="AlphaFoldDB" id="A0A839F6P1"/>
<reference evidence="2 3" key="1">
    <citation type="submission" date="2020-07" db="EMBL/GenBank/DDBJ databases">
        <title>Genomic Encyclopedia of Type Strains, Phase IV (KMG-V): Genome sequencing to study the core and pangenomes of soil and plant-associated prokaryotes.</title>
        <authorList>
            <person name="Whitman W."/>
        </authorList>
    </citation>
    <scope>NUCLEOTIDE SEQUENCE [LARGE SCALE GENOMIC DNA]</scope>
    <source>
        <strain evidence="2 3">RH2WT43</strain>
    </source>
</reference>